<evidence type="ECO:0000313" key="4">
    <source>
        <dbReference type="Proteomes" id="UP001328107"/>
    </source>
</evidence>
<reference evidence="4" key="1">
    <citation type="submission" date="2022-10" db="EMBL/GenBank/DDBJ databases">
        <title>Genome assembly of Pristionchus species.</title>
        <authorList>
            <person name="Yoshida K."/>
            <person name="Sommer R.J."/>
        </authorList>
    </citation>
    <scope>NUCLEOTIDE SEQUENCE [LARGE SCALE GENOMIC DNA]</scope>
    <source>
        <strain evidence="4">RS5460</strain>
    </source>
</reference>
<comment type="caution">
    <text evidence="3">The sequence shown here is derived from an EMBL/GenBank/DDBJ whole genome shotgun (WGS) entry which is preliminary data.</text>
</comment>
<dbReference type="AlphaFoldDB" id="A0AAN5IDM8"/>
<proteinExistence type="predicted"/>
<feature type="non-terminal residue" evidence="3">
    <location>
        <position position="89"/>
    </location>
</feature>
<dbReference type="Proteomes" id="UP001328107">
    <property type="component" value="Unassembled WGS sequence"/>
</dbReference>
<evidence type="ECO:0000259" key="1">
    <source>
        <dbReference type="PROSITE" id="PS00022"/>
    </source>
</evidence>
<dbReference type="EMBL" id="BTRK01000006">
    <property type="protein sequence ID" value="GMR62487.1"/>
    <property type="molecule type" value="Genomic_DNA"/>
</dbReference>
<dbReference type="PROSITE" id="PS00022">
    <property type="entry name" value="EGF_1"/>
    <property type="match status" value="1"/>
</dbReference>
<gene>
    <name evidence="3" type="ORF">PMAYCL1PPCAC_32682</name>
</gene>
<dbReference type="InterPro" id="IPR000742">
    <property type="entry name" value="EGF"/>
</dbReference>
<keyword evidence="4" id="KW-1185">Reference proteome</keyword>
<feature type="non-terminal residue" evidence="3">
    <location>
        <position position="1"/>
    </location>
</feature>
<accession>A0AAN5IDM8</accession>
<name>A0AAN5IDM8_9BILA</name>
<organism evidence="3 4">
    <name type="scientific">Pristionchus mayeri</name>
    <dbReference type="NCBI Taxonomy" id="1317129"/>
    <lineage>
        <taxon>Eukaryota</taxon>
        <taxon>Metazoa</taxon>
        <taxon>Ecdysozoa</taxon>
        <taxon>Nematoda</taxon>
        <taxon>Chromadorea</taxon>
        <taxon>Rhabditida</taxon>
        <taxon>Rhabditina</taxon>
        <taxon>Diplogasteromorpha</taxon>
        <taxon>Diplogasteroidea</taxon>
        <taxon>Neodiplogasteridae</taxon>
        <taxon>Pristionchus</taxon>
    </lineage>
</organism>
<evidence type="ECO:0000313" key="3">
    <source>
        <dbReference type="EMBL" id="GMR62487.1"/>
    </source>
</evidence>
<feature type="domain" description="EGF-like" evidence="1 2">
    <location>
        <begin position="41"/>
        <end position="52"/>
    </location>
</feature>
<dbReference type="PROSITE" id="PS01186">
    <property type="entry name" value="EGF_2"/>
    <property type="match status" value="1"/>
</dbReference>
<protein>
    <recommendedName>
        <fullName evidence="1 2">EGF-like domain-containing protein</fullName>
    </recommendedName>
</protein>
<sequence>RHLLTARCGPYIDSTGTLFPTRCQMADAGAKCNEDPADPLCSCTTPYMGPTCSLLVTMYEKVKGWLGPDVTDKLMEIIRTAQKSPAALV</sequence>
<evidence type="ECO:0000259" key="2">
    <source>
        <dbReference type="PROSITE" id="PS01186"/>
    </source>
</evidence>